<evidence type="ECO:0000256" key="1">
    <source>
        <dbReference type="SAM" id="Phobius"/>
    </source>
</evidence>
<keyword evidence="1" id="KW-0812">Transmembrane</keyword>
<evidence type="ECO:0000313" key="2">
    <source>
        <dbReference type="EMBL" id="OFI34025.1"/>
    </source>
</evidence>
<protein>
    <recommendedName>
        <fullName evidence="4">Riboflavin biosynthesis protein RibA</fullName>
    </recommendedName>
</protein>
<evidence type="ECO:0008006" key="4">
    <source>
        <dbReference type="Google" id="ProtNLM"/>
    </source>
</evidence>
<sequence>MSDSTPNFRTTFIPAENVQIASVYETERSARQAIKHVVDSSSIDAEQVTLIEPGDSEFNRKLEGDSKALGKMMWFSHLLLGAAGLAVGLITAYLLVSIGPALTQQNPTFTYIALISPGIFIGLFVAGLLSLRPDRTQIIEVVRQALKAQHYAVVVNLREGQSVAKIRDLFGHHSNKVVESIQ</sequence>
<keyword evidence="3" id="KW-1185">Reference proteome</keyword>
<keyword evidence="1" id="KW-1133">Transmembrane helix</keyword>
<name>A0A1E8FDL2_9ALTE</name>
<dbReference type="AlphaFoldDB" id="A0A1E8FDL2"/>
<feature type="transmembrane region" description="Helical" evidence="1">
    <location>
        <begin position="74"/>
        <end position="96"/>
    </location>
</feature>
<reference evidence="2 3" key="1">
    <citation type="submission" date="2016-09" db="EMBL/GenBank/DDBJ databases">
        <title>Alteromonas lipolytica, a new species isolated from sea water.</title>
        <authorList>
            <person name="Wu Y.-H."/>
            <person name="Cheng H."/>
            <person name="Xu X.-W."/>
        </authorList>
    </citation>
    <scope>NUCLEOTIDE SEQUENCE [LARGE SCALE GENOMIC DNA]</scope>
    <source>
        <strain evidence="2 3">JW12</strain>
    </source>
</reference>
<dbReference type="STRING" id="1856405.BFC17_20960"/>
<organism evidence="2 3">
    <name type="scientific">Alteromonas lipolytica</name>
    <dbReference type="NCBI Taxonomy" id="1856405"/>
    <lineage>
        <taxon>Bacteria</taxon>
        <taxon>Pseudomonadati</taxon>
        <taxon>Pseudomonadota</taxon>
        <taxon>Gammaproteobacteria</taxon>
        <taxon>Alteromonadales</taxon>
        <taxon>Alteromonadaceae</taxon>
        <taxon>Alteromonas/Salinimonas group</taxon>
        <taxon>Alteromonas</taxon>
    </lineage>
</organism>
<dbReference type="EMBL" id="MJIC01000014">
    <property type="protein sequence ID" value="OFI34025.1"/>
    <property type="molecule type" value="Genomic_DNA"/>
</dbReference>
<dbReference type="Proteomes" id="UP000176037">
    <property type="component" value="Unassembled WGS sequence"/>
</dbReference>
<evidence type="ECO:0000313" key="3">
    <source>
        <dbReference type="Proteomes" id="UP000176037"/>
    </source>
</evidence>
<gene>
    <name evidence="2" type="ORF">BFC17_20960</name>
</gene>
<dbReference type="OrthoDB" id="6332366at2"/>
<feature type="transmembrane region" description="Helical" evidence="1">
    <location>
        <begin position="108"/>
        <end position="129"/>
    </location>
</feature>
<proteinExistence type="predicted"/>
<accession>A0A1E8FDL2</accession>
<dbReference type="RefSeq" id="WP_070176953.1">
    <property type="nucleotide sequence ID" value="NZ_BMJR01000003.1"/>
</dbReference>
<comment type="caution">
    <text evidence="2">The sequence shown here is derived from an EMBL/GenBank/DDBJ whole genome shotgun (WGS) entry which is preliminary data.</text>
</comment>
<keyword evidence="1" id="KW-0472">Membrane</keyword>